<sequence>MPRLEDILITFTKEDAHKVFHPHDDALIVSLEIVGYSTRCVLIDNGSSADIIYFTAFQQMKIGKDQLQPIETLLVGFVGTSVYPIEMISLHITAENGVGEMKGGQVMARGRYLTSVSTEQTHQTLIVEEWRNLAKPIEELEEVILIEGDEKKITKIGTAMPKKIRDSIVEFLRENKRRVFTPERNAAVMEEVDKLLTTRFEQGLSQGQYLLPRIDQLVNSTASHKLLSFKDAFSGYNQIQMEEEDQEKTAFITKANPDKIKVILEMTPPKTIKEVQSLTGRTAALNRFISISTEKCLPFFKILRKVFQWTEELKAYLSSPPLLSPFQTDEELYLYLAVSSIAVSLALIHEENCVQKPMYYTSKALGRVEERYFNMEKLTFALAMNKPNAAGRLVQWSIEMSEFDIDYRPRTTIKAQTLADFIAEFTHPWKEEDELEEDEAWTISIDGSSTRDMGGAGIVLVSLKKDKFKYAIQLRFRAINNEIEYETLLVGLKFSKNMGIKNLIVKSDSQLIVGQVKGEYEAREDRMKKILESRLDIAPTFQEGEEINGFLEVQGRPSTEEETVNSIMDNSSWMPPIICYFKEGKLPTDKTEACKLRIRASHFLLLKGTLYKMSFSRPYLKCLTSEEANYVIREVHEGVCRNHSGARALAHKLTRTGYYWPSLLCDTTQYMKTYNKCQRFANVPKQSPEELTPMTSPWPFAQWGLDMMGPFLVGTKQVKFLVVAIGYFTKWVEVEPLATITEKNVKNFVWKGIICHFGIPKANGQVEVTNQTLLKQIKTRLEGAKNMWVQELPSMLWAYRTTIRTPTKENPFKLTFGIEVVIPIEIGMTTLRTTFHKEKENEGQLRLNLNLLD</sequence>
<name>A0A2N9EXR1_FAGSY</name>
<dbReference type="SUPFAM" id="SSF53098">
    <property type="entry name" value="Ribonuclease H-like"/>
    <property type="match status" value="2"/>
</dbReference>
<dbReference type="InterPro" id="IPR043128">
    <property type="entry name" value="Rev_trsase/Diguanyl_cyclase"/>
</dbReference>
<dbReference type="InterPro" id="IPR043502">
    <property type="entry name" value="DNA/RNA_pol_sf"/>
</dbReference>
<dbReference type="Gene3D" id="1.10.340.70">
    <property type="match status" value="1"/>
</dbReference>
<dbReference type="InterPro" id="IPR002156">
    <property type="entry name" value="RNaseH_domain"/>
</dbReference>
<dbReference type="InterPro" id="IPR036397">
    <property type="entry name" value="RNaseH_sf"/>
</dbReference>
<feature type="domain" description="Reverse transcriptase/retrotransposon-derived protein RNase H-like" evidence="2">
    <location>
        <begin position="311"/>
        <end position="382"/>
    </location>
</feature>
<dbReference type="InterPro" id="IPR012337">
    <property type="entry name" value="RNaseH-like_sf"/>
</dbReference>
<evidence type="ECO:0000313" key="3">
    <source>
        <dbReference type="EMBL" id="SPC79344.1"/>
    </source>
</evidence>
<gene>
    <name evidence="3" type="ORF">FSB_LOCUS7226</name>
</gene>
<evidence type="ECO:0000259" key="2">
    <source>
        <dbReference type="Pfam" id="PF17919"/>
    </source>
</evidence>
<proteinExistence type="predicted"/>
<dbReference type="GO" id="GO:0003676">
    <property type="term" value="F:nucleic acid binding"/>
    <property type="evidence" value="ECO:0007669"/>
    <property type="project" value="InterPro"/>
</dbReference>
<dbReference type="Gene3D" id="3.30.70.270">
    <property type="match status" value="1"/>
</dbReference>
<dbReference type="EMBL" id="OIVN01000381">
    <property type="protein sequence ID" value="SPC79344.1"/>
    <property type="molecule type" value="Genomic_DNA"/>
</dbReference>
<dbReference type="PANTHER" id="PTHR48475">
    <property type="entry name" value="RIBONUCLEASE H"/>
    <property type="match status" value="1"/>
</dbReference>
<dbReference type="Pfam" id="PF17919">
    <property type="entry name" value="RT_RNaseH_2"/>
    <property type="match status" value="1"/>
</dbReference>
<dbReference type="AlphaFoldDB" id="A0A2N9EXR1"/>
<dbReference type="InterPro" id="IPR041577">
    <property type="entry name" value="RT_RNaseH_2"/>
</dbReference>
<feature type="domain" description="RNase H type-1" evidence="1">
    <location>
        <begin position="446"/>
        <end position="543"/>
    </location>
</feature>
<dbReference type="Gene3D" id="3.30.420.10">
    <property type="entry name" value="Ribonuclease H-like superfamily/Ribonuclease H"/>
    <property type="match status" value="3"/>
</dbReference>
<accession>A0A2N9EXR1</accession>
<reference evidence="3" key="1">
    <citation type="submission" date="2018-02" db="EMBL/GenBank/DDBJ databases">
        <authorList>
            <person name="Cohen D.B."/>
            <person name="Kent A.D."/>
        </authorList>
    </citation>
    <scope>NUCLEOTIDE SEQUENCE</scope>
</reference>
<evidence type="ECO:0000259" key="1">
    <source>
        <dbReference type="Pfam" id="PF13456"/>
    </source>
</evidence>
<dbReference type="SUPFAM" id="SSF56672">
    <property type="entry name" value="DNA/RNA polymerases"/>
    <property type="match status" value="1"/>
</dbReference>
<dbReference type="PANTHER" id="PTHR48475:SF2">
    <property type="entry name" value="RIBONUCLEASE H"/>
    <property type="match status" value="1"/>
</dbReference>
<protein>
    <submittedName>
        <fullName evidence="3">Uncharacterized protein</fullName>
    </submittedName>
</protein>
<dbReference type="GO" id="GO:0004523">
    <property type="term" value="F:RNA-DNA hybrid ribonuclease activity"/>
    <property type="evidence" value="ECO:0007669"/>
    <property type="project" value="InterPro"/>
</dbReference>
<dbReference type="CDD" id="cd09279">
    <property type="entry name" value="RNase_HI_like"/>
    <property type="match status" value="1"/>
</dbReference>
<dbReference type="Pfam" id="PF13456">
    <property type="entry name" value="RVT_3"/>
    <property type="match status" value="1"/>
</dbReference>
<organism evidence="3">
    <name type="scientific">Fagus sylvatica</name>
    <name type="common">Beechnut</name>
    <dbReference type="NCBI Taxonomy" id="28930"/>
    <lineage>
        <taxon>Eukaryota</taxon>
        <taxon>Viridiplantae</taxon>
        <taxon>Streptophyta</taxon>
        <taxon>Embryophyta</taxon>
        <taxon>Tracheophyta</taxon>
        <taxon>Spermatophyta</taxon>
        <taxon>Magnoliopsida</taxon>
        <taxon>eudicotyledons</taxon>
        <taxon>Gunneridae</taxon>
        <taxon>Pentapetalae</taxon>
        <taxon>rosids</taxon>
        <taxon>fabids</taxon>
        <taxon>Fagales</taxon>
        <taxon>Fagaceae</taxon>
        <taxon>Fagus</taxon>
    </lineage>
</organism>